<proteinExistence type="predicted"/>
<gene>
    <name evidence="2" type="ORF">TRICI_005259</name>
</gene>
<dbReference type="EMBL" id="SWFS01000410">
    <property type="protein sequence ID" value="KAA8905694.1"/>
    <property type="molecule type" value="Genomic_DNA"/>
</dbReference>
<dbReference type="Proteomes" id="UP000761534">
    <property type="component" value="Unassembled WGS sequence"/>
</dbReference>
<sequence>MNQYPELGEANPGGLGACPQKTGSGLGSQGLQHASVDISVGSIKRQYNEQWPSHVLVQLTLSEFADGLHSNTCQYNLDNSSHIQNVTCA</sequence>
<evidence type="ECO:0000313" key="2">
    <source>
        <dbReference type="EMBL" id="KAA8905694.1"/>
    </source>
</evidence>
<organism evidence="2 3">
    <name type="scientific">Trichomonascus ciferrii</name>
    <dbReference type="NCBI Taxonomy" id="44093"/>
    <lineage>
        <taxon>Eukaryota</taxon>
        <taxon>Fungi</taxon>
        <taxon>Dikarya</taxon>
        <taxon>Ascomycota</taxon>
        <taxon>Saccharomycotina</taxon>
        <taxon>Dipodascomycetes</taxon>
        <taxon>Dipodascales</taxon>
        <taxon>Trichomonascaceae</taxon>
        <taxon>Trichomonascus</taxon>
        <taxon>Trichomonascus ciferrii complex</taxon>
    </lineage>
</organism>
<feature type="region of interest" description="Disordered" evidence="1">
    <location>
        <begin position="1"/>
        <end position="29"/>
    </location>
</feature>
<comment type="caution">
    <text evidence="2">The sequence shown here is derived from an EMBL/GenBank/DDBJ whole genome shotgun (WGS) entry which is preliminary data.</text>
</comment>
<dbReference type="VEuPathDB" id="FungiDB:TRICI_005259"/>
<name>A0A642UUQ8_9ASCO</name>
<protein>
    <submittedName>
        <fullName evidence="2">Uncharacterized protein</fullName>
    </submittedName>
</protein>
<evidence type="ECO:0000313" key="3">
    <source>
        <dbReference type="Proteomes" id="UP000761534"/>
    </source>
</evidence>
<dbReference type="AlphaFoldDB" id="A0A642UUQ8"/>
<evidence type="ECO:0000256" key="1">
    <source>
        <dbReference type="SAM" id="MobiDB-lite"/>
    </source>
</evidence>
<accession>A0A642UUQ8</accession>
<keyword evidence="3" id="KW-1185">Reference proteome</keyword>
<reference evidence="2" key="1">
    <citation type="journal article" date="2019" name="G3 (Bethesda)">
        <title>Genome Assemblies of Two Rare Opportunistic Yeast Pathogens: Diutina rugosa (syn. Candida rugosa) and Trichomonascus ciferrii (syn. Candida ciferrii).</title>
        <authorList>
            <person name="Mixao V."/>
            <person name="Saus E."/>
            <person name="Hansen A.P."/>
            <person name="Lass-Florl C."/>
            <person name="Gabaldon T."/>
        </authorList>
    </citation>
    <scope>NUCLEOTIDE SEQUENCE</scope>
    <source>
        <strain evidence="2">CBS 4856</strain>
    </source>
</reference>